<dbReference type="Proteomes" id="UP000254337">
    <property type="component" value="Chromosome"/>
</dbReference>
<dbReference type="PANTHER" id="PTHR33933">
    <property type="entry name" value="NUCLEOTIDYLTRANSFERASE"/>
    <property type="match status" value="1"/>
</dbReference>
<gene>
    <name evidence="2" type="ORF">DKB62_08475</name>
</gene>
<feature type="domain" description="Polymerase nucleotidyl transferase" evidence="1">
    <location>
        <begin position="26"/>
        <end position="85"/>
    </location>
</feature>
<dbReference type="InterPro" id="IPR002934">
    <property type="entry name" value="Polymerase_NTP_transf_dom"/>
</dbReference>
<name>A0A346B0F5_9FIRM</name>
<dbReference type="RefSeq" id="WP_087478363.1">
    <property type="nucleotide sequence ID" value="NZ_CALYAU010000014.1"/>
</dbReference>
<sequence>MCSDAVLHAIIAEIARAYRTAYGTALRHIYLYGSYARGDFETDSDIDLVAIVEGERGELQRKLKDIWNISAELELEYDVIISPTVIPAAEFAAYDGALPYYANIAKEGVEISA</sequence>
<dbReference type="GO" id="GO:0016779">
    <property type="term" value="F:nucleotidyltransferase activity"/>
    <property type="evidence" value="ECO:0007669"/>
    <property type="project" value="InterPro"/>
</dbReference>
<accession>A0A346B0F5</accession>
<evidence type="ECO:0000313" key="3">
    <source>
        <dbReference type="Proteomes" id="UP000254337"/>
    </source>
</evidence>
<dbReference type="AlphaFoldDB" id="A0A346B0F5"/>
<dbReference type="InterPro" id="IPR043519">
    <property type="entry name" value="NT_sf"/>
</dbReference>
<dbReference type="OrthoDB" id="9813766at2"/>
<proteinExistence type="predicted"/>
<dbReference type="CDD" id="cd05403">
    <property type="entry name" value="NT_KNTase_like"/>
    <property type="match status" value="1"/>
</dbReference>
<dbReference type="Pfam" id="PF01909">
    <property type="entry name" value="NTP_transf_2"/>
    <property type="match status" value="1"/>
</dbReference>
<keyword evidence="3" id="KW-1185">Reference proteome</keyword>
<dbReference type="PANTHER" id="PTHR33933:SF1">
    <property type="entry name" value="PROTEIN ADENYLYLTRANSFERASE MNTA-RELATED"/>
    <property type="match status" value="1"/>
</dbReference>
<dbReference type="InterPro" id="IPR052548">
    <property type="entry name" value="Type_VII_TA_antitoxin"/>
</dbReference>
<evidence type="ECO:0000313" key="2">
    <source>
        <dbReference type="EMBL" id="AXL21598.1"/>
    </source>
</evidence>
<protein>
    <submittedName>
        <fullName evidence="2">Nucleotidyltransferase domain-containing protein</fullName>
    </submittedName>
</protein>
<dbReference type="EMBL" id="CP029462">
    <property type="protein sequence ID" value="AXL21598.1"/>
    <property type="molecule type" value="Genomic_DNA"/>
</dbReference>
<dbReference type="KEGG" id="meg:DKB62_08475"/>
<dbReference type="SUPFAM" id="SSF81301">
    <property type="entry name" value="Nucleotidyltransferase"/>
    <property type="match status" value="1"/>
</dbReference>
<dbReference type="Gene3D" id="3.30.460.10">
    <property type="entry name" value="Beta Polymerase, domain 2"/>
    <property type="match status" value="1"/>
</dbReference>
<keyword evidence="2" id="KW-0808">Transferase</keyword>
<reference evidence="2 3" key="1">
    <citation type="submission" date="2018-05" db="EMBL/GenBank/DDBJ databases">
        <title>Complete genome sequence of Megasphaera sp. AJH120T, isolated from the ceca of a chicken.</title>
        <authorList>
            <person name="Maki J."/>
            <person name="Looft T."/>
        </authorList>
    </citation>
    <scope>NUCLEOTIDE SEQUENCE [LARGE SCALE GENOMIC DNA]</scope>
    <source>
        <strain evidence="2 3">AJH120</strain>
    </source>
</reference>
<organism evidence="2 3">
    <name type="scientific">Megasphaera stantonii</name>
    <dbReference type="NCBI Taxonomy" id="2144175"/>
    <lineage>
        <taxon>Bacteria</taxon>
        <taxon>Bacillati</taxon>
        <taxon>Bacillota</taxon>
        <taxon>Negativicutes</taxon>
        <taxon>Veillonellales</taxon>
        <taxon>Veillonellaceae</taxon>
        <taxon>Megasphaera</taxon>
    </lineage>
</organism>
<evidence type="ECO:0000259" key="1">
    <source>
        <dbReference type="Pfam" id="PF01909"/>
    </source>
</evidence>